<evidence type="ECO:0000313" key="4">
    <source>
        <dbReference type="Proteomes" id="UP000826271"/>
    </source>
</evidence>
<dbReference type="PROSITE" id="PS51257">
    <property type="entry name" value="PROKAR_LIPOPROTEIN"/>
    <property type="match status" value="1"/>
</dbReference>
<reference evidence="3" key="1">
    <citation type="submission" date="2019-10" db="EMBL/GenBank/DDBJ databases">
        <authorList>
            <person name="Zhang R."/>
            <person name="Pan Y."/>
            <person name="Wang J."/>
            <person name="Ma R."/>
            <person name="Yu S."/>
        </authorList>
    </citation>
    <scope>NUCLEOTIDE SEQUENCE</scope>
    <source>
        <strain evidence="3">LA-IB0</strain>
        <tissue evidence="3">Leaf</tissue>
    </source>
</reference>
<sequence>MAETYRKCIPMLPLLIIACIYLSKYTATAELMQISQSTKPNGPVTFLAVGDWGRKGAFNQSAVARAVISCIYMYSMGDIGGKLSIDFVVSSGDNFYMDGLSEDLKKAIRTSNAAWKIVVGYHPLRSIAFHGDTKELLHQLLPILQVHTNISIRAQMYYNVFQI</sequence>
<dbReference type="AlphaFoldDB" id="A0AAV6XZA9"/>
<dbReference type="Proteomes" id="UP000826271">
    <property type="component" value="Unassembled WGS sequence"/>
</dbReference>
<evidence type="ECO:0000256" key="1">
    <source>
        <dbReference type="ARBA" id="ARBA00022729"/>
    </source>
</evidence>
<dbReference type="EMBL" id="WHWC01000002">
    <property type="protein sequence ID" value="KAG8388139.1"/>
    <property type="molecule type" value="Genomic_DNA"/>
</dbReference>
<dbReference type="SUPFAM" id="SSF56300">
    <property type="entry name" value="Metallo-dependent phosphatases"/>
    <property type="match status" value="1"/>
</dbReference>
<keyword evidence="2" id="KW-0378">Hydrolase</keyword>
<dbReference type="InterPro" id="IPR051558">
    <property type="entry name" value="Metallophosphoesterase_PAP"/>
</dbReference>
<dbReference type="PANTHER" id="PTHR10161:SF36">
    <property type="entry name" value="PURPLE ACID PHOSPHATASE 3"/>
    <property type="match status" value="1"/>
</dbReference>
<dbReference type="Gene3D" id="3.60.21.10">
    <property type="match status" value="2"/>
</dbReference>
<keyword evidence="1" id="KW-0732">Signal</keyword>
<accession>A0AAV6XZA9</accession>
<comment type="caution">
    <text evidence="3">The sequence shown here is derived from an EMBL/GenBank/DDBJ whole genome shotgun (WGS) entry which is preliminary data.</text>
</comment>
<dbReference type="PANTHER" id="PTHR10161">
    <property type="entry name" value="TARTRATE-RESISTANT ACID PHOSPHATASE TYPE 5"/>
    <property type="match status" value="1"/>
</dbReference>
<dbReference type="InterPro" id="IPR029052">
    <property type="entry name" value="Metallo-depent_PP-like"/>
</dbReference>
<keyword evidence="4" id="KW-1185">Reference proteome</keyword>
<evidence type="ECO:0000313" key="3">
    <source>
        <dbReference type="EMBL" id="KAG8388139.1"/>
    </source>
</evidence>
<gene>
    <name evidence="3" type="ORF">BUALT_Bualt02G0094800</name>
</gene>
<proteinExistence type="predicted"/>
<evidence type="ECO:0000256" key="2">
    <source>
        <dbReference type="ARBA" id="ARBA00022801"/>
    </source>
</evidence>
<organism evidence="3 4">
    <name type="scientific">Buddleja alternifolia</name>
    <dbReference type="NCBI Taxonomy" id="168488"/>
    <lineage>
        <taxon>Eukaryota</taxon>
        <taxon>Viridiplantae</taxon>
        <taxon>Streptophyta</taxon>
        <taxon>Embryophyta</taxon>
        <taxon>Tracheophyta</taxon>
        <taxon>Spermatophyta</taxon>
        <taxon>Magnoliopsida</taxon>
        <taxon>eudicotyledons</taxon>
        <taxon>Gunneridae</taxon>
        <taxon>Pentapetalae</taxon>
        <taxon>asterids</taxon>
        <taxon>lamiids</taxon>
        <taxon>Lamiales</taxon>
        <taxon>Scrophulariaceae</taxon>
        <taxon>Buddlejeae</taxon>
        <taxon>Buddleja</taxon>
    </lineage>
</organism>
<name>A0AAV6XZA9_9LAMI</name>
<dbReference type="GO" id="GO:0016787">
    <property type="term" value="F:hydrolase activity"/>
    <property type="evidence" value="ECO:0007669"/>
    <property type="project" value="UniProtKB-KW"/>
</dbReference>
<protein>
    <submittedName>
        <fullName evidence="3">Uncharacterized protein</fullName>
    </submittedName>
</protein>